<dbReference type="Gene3D" id="3.40.50.300">
    <property type="entry name" value="P-loop containing nucleotide triphosphate hydrolases"/>
    <property type="match status" value="1"/>
</dbReference>
<organism evidence="8 9">
    <name type="scientific">Morus notabilis</name>
    <dbReference type="NCBI Taxonomy" id="981085"/>
    <lineage>
        <taxon>Eukaryota</taxon>
        <taxon>Viridiplantae</taxon>
        <taxon>Streptophyta</taxon>
        <taxon>Embryophyta</taxon>
        <taxon>Tracheophyta</taxon>
        <taxon>Spermatophyta</taxon>
        <taxon>Magnoliopsida</taxon>
        <taxon>eudicotyledons</taxon>
        <taxon>Gunneridae</taxon>
        <taxon>Pentapetalae</taxon>
        <taxon>rosids</taxon>
        <taxon>fabids</taxon>
        <taxon>Rosales</taxon>
        <taxon>Moraceae</taxon>
        <taxon>Moreae</taxon>
        <taxon>Morus</taxon>
    </lineage>
</organism>
<feature type="domain" description="HARP" evidence="7">
    <location>
        <begin position="26"/>
        <end position="103"/>
    </location>
</feature>
<dbReference type="Gene3D" id="3.40.50.10810">
    <property type="entry name" value="Tandem AAA-ATPase domain"/>
    <property type="match status" value="1"/>
</dbReference>
<dbReference type="SMART" id="SM00487">
    <property type="entry name" value="DEXDc"/>
    <property type="match status" value="1"/>
</dbReference>
<keyword evidence="2" id="KW-0378">Hydrolase</keyword>
<accession>W9RIN7</accession>
<feature type="domain" description="Helicase C-terminal" evidence="6">
    <location>
        <begin position="436"/>
        <end position="587"/>
    </location>
</feature>
<dbReference type="GO" id="GO:0004386">
    <property type="term" value="F:helicase activity"/>
    <property type="evidence" value="ECO:0007669"/>
    <property type="project" value="UniProtKB-KW"/>
</dbReference>
<gene>
    <name evidence="8" type="ORF">L484_026127</name>
</gene>
<name>W9RIN7_9ROSA</name>
<dbReference type="GO" id="GO:0004520">
    <property type="term" value="F:DNA endonuclease activity"/>
    <property type="evidence" value="ECO:0007669"/>
    <property type="project" value="TreeGrafter"/>
</dbReference>
<dbReference type="PROSITE" id="PS51192">
    <property type="entry name" value="HELICASE_ATP_BIND_1"/>
    <property type="match status" value="1"/>
</dbReference>
<dbReference type="GO" id="GO:0043596">
    <property type="term" value="C:nuclear replication fork"/>
    <property type="evidence" value="ECO:0007669"/>
    <property type="project" value="TreeGrafter"/>
</dbReference>
<sequence>MDMNDDDDWDLSIEQIESLERDVRRSLNNAFSILLLLLLPLSPITTRSNLTFPAVVGAVRKIPKATWSAKERLWIFPPSSLLSAEKGLREISGVNVELENLNPLVHRAIDAASAVPDLRDRYYKMPATVESKLLPFQREGVRFILQHGGRVLLADEMGLGKTLQASAIAVASCVRESWPVLILVPSSLRLQWASMIQQWLDIPPSDILVVLSSCCGSNKSGFTIVTSNTKGTVRLDGLFNIISYDVIPKLQSSLMASEFKVVIADESHYLKNAQAKRTTASLPVIKKAQYALLLSGTPALSRPIELFKQLEALYPDVYKYVHEYGNRYCKGGIFGVYQGASNHEELHNLMKATLMIRRLKKDVLSELPTKRRQQVFLDLAEKDMKQVNALFRELEVIKGKIKACTSKEEVDALKFTEKNLINKIFTESAEAKIPAVLDYLATMIEAGCKFLIFAHHQSMIESIHQFLLKKKVDCIRIDGNTPAVKRQALVTDFQEKNSVKAAVLSIRAGGVGLTLTAASTVVFAELSWTPGDLIQAEDRAHRIGQASSVNIYYLLANDTVDDIIWDVVQSKLENLGQMLDGHENVLEVAEHKTLDSASEPKSSPLKQATLDSFIKRCNSPVDCESQPKLKYPRH</sequence>
<dbReference type="GO" id="GO:0031297">
    <property type="term" value="P:replication fork processing"/>
    <property type="evidence" value="ECO:0007669"/>
    <property type="project" value="TreeGrafter"/>
</dbReference>
<dbReference type="eggNOG" id="KOG1000">
    <property type="taxonomic scope" value="Eukaryota"/>
</dbReference>
<keyword evidence="3" id="KW-0347">Helicase</keyword>
<dbReference type="CDD" id="cd18010">
    <property type="entry name" value="DEXHc_HARP_SMARCAL1"/>
    <property type="match status" value="1"/>
</dbReference>
<dbReference type="InterPro" id="IPR027417">
    <property type="entry name" value="P-loop_NTPase"/>
</dbReference>
<evidence type="ECO:0000256" key="1">
    <source>
        <dbReference type="ARBA" id="ARBA00022741"/>
    </source>
</evidence>
<protein>
    <submittedName>
        <fullName evidence="8">Zinc finger Ran-binding domain-containing protein 3</fullName>
    </submittedName>
</protein>
<evidence type="ECO:0000256" key="2">
    <source>
        <dbReference type="ARBA" id="ARBA00022801"/>
    </source>
</evidence>
<evidence type="ECO:0000259" key="6">
    <source>
        <dbReference type="PROSITE" id="PS51194"/>
    </source>
</evidence>
<dbReference type="InterPro" id="IPR038718">
    <property type="entry name" value="SNF2-like_sf"/>
</dbReference>
<keyword evidence="9" id="KW-1185">Reference proteome</keyword>
<evidence type="ECO:0000256" key="3">
    <source>
        <dbReference type="ARBA" id="ARBA00022806"/>
    </source>
</evidence>
<dbReference type="Proteomes" id="UP000030645">
    <property type="component" value="Unassembled WGS sequence"/>
</dbReference>
<dbReference type="GO" id="GO:0006281">
    <property type="term" value="P:DNA repair"/>
    <property type="evidence" value="ECO:0007669"/>
    <property type="project" value="TreeGrafter"/>
</dbReference>
<dbReference type="InterPro" id="IPR014001">
    <property type="entry name" value="Helicase_ATP-bd"/>
</dbReference>
<dbReference type="PROSITE" id="PS51467">
    <property type="entry name" value="HARP"/>
    <property type="match status" value="1"/>
</dbReference>
<dbReference type="PANTHER" id="PTHR45766:SF3">
    <property type="entry name" value="DNA ANNEALING HELICASE AND ENDONUCLEASE ZRANB3"/>
    <property type="match status" value="1"/>
</dbReference>
<feature type="domain" description="Helicase ATP-binding" evidence="5">
    <location>
        <begin position="142"/>
        <end position="316"/>
    </location>
</feature>
<evidence type="ECO:0000259" key="5">
    <source>
        <dbReference type="PROSITE" id="PS51192"/>
    </source>
</evidence>
<dbReference type="AlphaFoldDB" id="W9RIN7"/>
<dbReference type="CDD" id="cd18793">
    <property type="entry name" value="SF2_C_SNF"/>
    <property type="match status" value="1"/>
</dbReference>
<dbReference type="FunFam" id="3.40.50.300:FF:001501">
    <property type="entry name" value="Chromatin remodeling factor18"/>
    <property type="match status" value="1"/>
</dbReference>
<dbReference type="SMART" id="SM00490">
    <property type="entry name" value="HELICc"/>
    <property type="match status" value="1"/>
</dbReference>
<dbReference type="InterPro" id="IPR001650">
    <property type="entry name" value="Helicase_C-like"/>
</dbReference>
<dbReference type="PANTHER" id="PTHR45766">
    <property type="entry name" value="DNA ANNEALING HELICASE AND ENDONUCLEASE ZRANB3 FAMILY MEMBER"/>
    <property type="match status" value="1"/>
</dbReference>
<dbReference type="EMBL" id="KE344683">
    <property type="protein sequence ID" value="EXB75650.1"/>
    <property type="molecule type" value="Genomic_DNA"/>
</dbReference>
<dbReference type="FunFam" id="3.40.50.10810:FF:000044">
    <property type="entry name" value="Chromatin remodeling factor18"/>
    <property type="match status" value="1"/>
</dbReference>
<dbReference type="InterPro" id="IPR049730">
    <property type="entry name" value="SNF2/RAD54-like_C"/>
</dbReference>
<keyword evidence="4" id="KW-0067">ATP-binding</keyword>
<evidence type="ECO:0000259" key="7">
    <source>
        <dbReference type="PROSITE" id="PS51467"/>
    </source>
</evidence>
<dbReference type="PROSITE" id="PS51194">
    <property type="entry name" value="HELICASE_CTER"/>
    <property type="match status" value="1"/>
</dbReference>
<reference evidence="9" key="1">
    <citation type="submission" date="2013-01" db="EMBL/GenBank/DDBJ databases">
        <title>Draft Genome Sequence of a Mulberry Tree, Morus notabilis C.K. Schneid.</title>
        <authorList>
            <person name="He N."/>
            <person name="Zhao S."/>
        </authorList>
    </citation>
    <scope>NUCLEOTIDE SEQUENCE</scope>
</reference>
<dbReference type="Pfam" id="PF00271">
    <property type="entry name" value="Helicase_C"/>
    <property type="match status" value="1"/>
</dbReference>
<evidence type="ECO:0000313" key="9">
    <source>
        <dbReference type="Proteomes" id="UP000030645"/>
    </source>
</evidence>
<evidence type="ECO:0000313" key="8">
    <source>
        <dbReference type="EMBL" id="EXB75650.1"/>
    </source>
</evidence>
<dbReference type="STRING" id="981085.W9RIN7"/>
<dbReference type="GO" id="GO:0005524">
    <property type="term" value="F:ATP binding"/>
    <property type="evidence" value="ECO:0007669"/>
    <property type="project" value="UniProtKB-KW"/>
</dbReference>
<dbReference type="SUPFAM" id="SSF52540">
    <property type="entry name" value="P-loop containing nucleoside triphosphate hydrolases"/>
    <property type="match status" value="2"/>
</dbReference>
<dbReference type="GO" id="GO:0016787">
    <property type="term" value="F:hydrolase activity"/>
    <property type="evidence" value="ECO:0007669"/>
    <property type="project" value="UniProtKB-KW"/>
</dbReference>
<dbReference type="InterPro" id="IPR010003">
    <property type="entry name" value="HARP_dom"/>
</dbReference>
<evidence type="ECO:0000256" key="4">
    <source>
        <dbReference type="ARBA" id="ARBA00022840"/>
    </source>
</evidence>
<keyword evidence="1" id="KW-0547">Nucleotide-binding</keyword>
<dbReference type="Pfam" id="PF00176">
    <property type="entry name" value="SNF2-rel_dom"/>
    <property type="match status" value="1"/>
</dbReference>
<proteinExistence type="predicted"/>
<dbReference type="InterPro" id="IPR000330">
    <property type="entry name" value="SNF2_N"/>
</dbReference>